<dbReference type="PANTHER" id="PTHR14435">
    <property type="entry name" value="ZINC FINGER PROTEIN 106"/>
    <property type="match status" value="1"/>
</dbReference>
<dbReference type="GO" id="GO:0003723">
    <property type="term" value="F:RNA binding"/>
    <property type="evidence" value="ECO:0007669"/>
    <property type="project" value="InterPro"/>
</dbReference>
<dbReference type="PANTHER" id="PTHR14435:SF2">
    <property type="entry name" value="ZINC FINGER PROTEIN 106"/>
    <property type="match status" value="1"/>
</dbReference>
<dbReference type="GO" id="GO:0005829">
    <property type="term" value="C:cytosol"/>
    <property type="evidence" value="ECO:0007669"/>
    <property type="project" value="TreeGrafter"/>
</dbReference>
<evidence type="ECO:0000259" key="3">
    <source>
        <dbReference type="PROSITE" id="PS50157"/>
    </source>
</evidence>
<accession>A0A3P8QWU5</accession>
<reference evidence="4 5" key="1">
    <citation type="submission" date="2018-05" db="EMBL/GenBank/DDBJ databases">
        <authorList>
            <person name="Datahose"/>
        </authorList>
    </citation>
    <scope>NUCLEOTIDE SEQUENCE</scope>
</reference>
<dbReference type="CDD" id="cd00200">
    <property type="entry name" value="WD40"/>
    <property type="match status" value="1"/>
</dbReference>
<dbReference type="OrthoDB" id="10002522at2759"/>
<feature type="region of interest" description="Disordered" evidence="2">
    <location>
        <begin position="396"/>
        <end position="429"/>
    </location>
</feature>
<evidence type="ECO:0000313" key="5">
    <source>
        <dbReference type="Proteomes" id="UP000265100"/>
    </source>
</evidence>
<feature type="region of interest" description="Disordered" evidence="2">
    <location>
        <begin position="1"/>
        <end position="84"/>
    </location>
</feature>
<dbReference type="STRING" id="8154.ENSACLP00000034008"/>
<keyword evidence="5" id="KW-1185">Reference proteome</keyword>
<dbReference type="InterPro" id="IPR001680">
    <property type="entry name" value="WD40_rpt"/>
</dbReference>
<evidence type="ECO:0000256" key="2">
    <source>
        <dbReference type="SAM" id="MobiDB-lite"/>
    </source>
</evidence>
<name>A0A3P8QWU5_ASTCA</name>
<feature type="compositionally biased region" description="Polar residues" evidence="2">
    <location>
        <begin position="57"/>
        <end position="68"/>
    </location>
</feature>
<keyword evidence="1" id="KW-0863">Zinc-finger</keyword>
<evidence type="ECO:0000313" key="4">
    <source>
        <dbReference type="Ensembl" id="ENSACLP00000034008.2"/>
    </source>
</evidence>
<sequence length="850" mass="93367">ELSNCPTHQGSSVRPQDFDMPLSEGFHWESFPDSVSVPHSTAPPPFRDTADTERDTGTQSDSQVQEASGQPAAAQDPGSSQTAAQIQMKVEPNFEDFNSDLRGSTSASKRKHTTVTVISTACCDAFSKHPVCRCISVVELICFCRLTVILTRSQVGKRRKQSQTKGGGGQTFVSHSHFFFPPLADQEQMDQLLAVSLREEELSHSLQNLDKSLVQARNALQTAYAEVQRLLLLRQQFTSEVNSLRAKRIEILQGIMVPCATNAFLSSFLISSRRVLRNIVIGGSCQCSISLHSSFEPVTWLLNNSAIGFHSSSIIHHPTSSSSARFNSEARNVPSVHTAPLTAAAAISANQSNAECSTSANILLSLESSARQQQQQQQQQETRVGLQDCAMTKMVAKEPEPASGNPEREKRQPVADDKGNESDDSVEMIDRSNMEVIAVDESDCEDSFGKDLKVPAQPQEPLHSVNAEFSSASTQTSQQIAVISASVDDEEPSLGEFLNHSGPVNSLQVHNGVLYTCSGDNTARAYSLVTKECLTIFDGHTNKINCLLVSSIPNMPTRLYTGSSDQTIRCYSIKSKKCLEQLALPDRVLYLHIAWNILYAGTASGSVASYDVKTLKQLDVFECHGPRGVSCLGTAQEGARRLLLVGSYDSTISVRDAKSGLLLRSLEGHTKTVLCMKVVNDLVFSGSSDTSVHAHNIHTGELVRIYKGHGHAVTSIVILGKVMVTACLDKLVRVYELQSHDRLQVYGGHSDMVMCMAVHKSVIYTGCYDGSVQAVKLNLMKNYRCWWQNCSLIFGMQDHLLQHLTKDHSNQNLQTVKCRWRGCDTFFATQHSELSEHMQTHVENDSNVQP</sequence>
<dbReference type="Gene3D" id="2.130.10.10">
    <property type="entry name" value="YVTN repeat-like/Quinoprotein amine dehydrogenase"/>
    <property type="match status" value="2"/>
</dbReference>
<feature type="compositionally biased region" description="Basic and acidic residues" evidence="2">
    <location>
        <begin position="396"/>
        <end position="421"/>
    </location>
</feature>
<dbReference type="PROSITE" id="PS00028">
    <property type="entry name" value="ZINC_FINGER_C2H2_1"/>
    <property type="match status" value="1"/>
</dbReference>
<reference evidence="4" key="4">
    <citation type="submission" date="2025-09" db="UniProtKB">
        <authorList>
            <consortium name="Ensembl"/>
        </authorList>
    </citation>
    <scope>IDENTIFICATION</scope>
</reference>
<organism evidence="4 5">
    <name type="scientific">Astatotilapia calliptera</name>
    <name type="common">Eastern happy</name>
    <name type="synonym">Chromis callipterus</name>
    <dbReference type="NCBI Taxonomy" id="8154"/>
    <lineage>
        <taxon>Eukaryota</taxon>
        <taxon>Metazoa</taxon>
        <taxon>Chordata</taxon>
        <taxon>Craniata</taxon>
        <taxon>Vertebrata</taxon>
        <taxon>Euteleostomi</taxon>
        <taxon>Actinopterygii</taxon>
        <taxon>Neopterygii</taxon>
        <taxon>Teleostei</taxon>
        <taxon>Neoteleostei</taxon>
        <taxon>Acanthomorphata</taxon>
        <taxon>Ovalentaria</taxon>
        <taxon>Cichlomorphae</taxon>
        <taxon>Cichliformes</taxon>
        <taxon>Cichlidae</taxon>
        <taxon>African cichlids</taxon>
        <taxon>Pseudocrenilabrinae</taxon>
        <taxon>Haplochromini</taxon>
        <taxon>Astatotilapia</taxon>
    </lineage>
</organism>
<dbReference type="GO" id="GO:0017124">
    <property type="term" value="F:SH3 domain binding"/>
    <property type="evidence" value="ECO:0007669"/>
    <property type="project" value="TreeGrafter"/>
</dbReference>
<keyword evidence="1" id="KW-0862">Zinc</keyword>
<reference evidence="4" key="3">
    <citation type="submission" date="2025-08" db="UniProtKB">
        <authorList>
            <consortium name="Ensembl"/>
        </authorList>
    </citation>
    <scope>IDENTIFICATION</scope>
</reference>
<dbReference type="Ensembl" id="ENSACLT00000034816.2">
    <property type="protein sequence ID" value="ENSACLP00000034008.2"/>
    <property type="gene ID" value="ENSACLG00000023032.2"/>
</dbReference>
<proteinExistence type="predicted"/>
<dbReference type="InterPro" id="IPR015943">
    <property type="entry name" value="WD40/YVTN_repeat-like_dom_sf"/>
</dbReference>
<dbReference type="SMART" id="SM00320">
    <property type="entry name" value="WD40"/>
    <property type="match status" value="6"/>
</dbReference>
<dbReference type="FunFam" id="2.130.10.10:FF:000114">
    <property type="entry name" value="zinc finger protein 106 isoform X1"/>
    <property type="match status" value="1"/>
</dbReference>
<evidence type="ECO:0000256" key="1">
    <source>
        <dbReference type="PROSITE-ProRule" id="PRU00042"/>
    </source>
</evidence>
<feature type="compositionally biased region" description="Polar residues" evidence="2">
    <location>
        <begin position="1"/>
        <end position="14"/>
    </location>
</feature>
<feature type="domain" description="C2H2-type" evidence="3">
    <location>
        <begin position="783"/>
        <end position="813"/>
    </location>
</feature>
<dbReference type="Proteomes" id="UP000265100">
    <property type="component" value="Chromosome 15"/>
</dbReference>
<dbReference type="AlphaFoldDB" id="A0A3P8QWU5"/>
<keyword evidence="1" id="KW-0479">Metal-binding</keyword>
<dbReference type="SMART" id="SM00355">
    <property type="entry name" value="ZnF_C2H2"/>
    <property type="match status" value="2"/>
</dbReference>
<dbReference type="GO" id="GO:0008270">
    <property type="term" value="F:zinc ion binding"/>
    <property type="evidence" value="ECO:0007669"/>
    <property type="project" value="UniProtKB-KW"/>
</dbReference>
<dbReference type="InterPro" id="IPR036322">
    <property type="entry name" value="WD40_repeat_dom_sf"/>
</dbReference>
<dbReference type="GeneTree" id="ENSGT00940000157336"/>
<reference evidence="5" key="2">
    <citation type="submission" date="2023-03" db="EMBL/GenBank/DDBJ databases">
        <authorList>
            <consortium name="Wellcome Sanger Institute Data Sharing"/>
        </authorList>
    </citation>
    <scope>NUCLEOTIDE SEQUENCE [LARGE SCALE GENOMIC DNA]</scope>
</reference>
<dbReference type="InterPro" id="IPR018391">
    <property type="entry name" value="PQQ_b-propeller_rpt"/>
</dbReference>
<dbReference type="InterPro" id="IPR042622">
    <property type="entry name" value="Znf106"/>
</dbReference>
<dbReference type="SMART" id="SM00564">
    <property type="entry name" value="PQQ"/>
    <property type="match status" value="5"/>
</dbReference>
<dbReference type="Gene3D" id="3.30.160.60">
    <property type="entry name" value="Classic Zinc Finger"/>
    <property type="match status" value="1"/>
</dbReference>
<dbReference type="Pfam" id="PF00400">
    <property type="entry name" value="WD40"/>
    <property type="match status" value="4"/>
</dbReference>
<dbReference type="Bgee" id="ENSACLG00000023032">
    <property type="expression patterns" value="Expressed in ovary and 8 other cell types or tissues"/>
</dbReference>
<dbReference type="OMA" id="NHRCWWQ"/>
<dbReference type="PROSITE" id="PS50157">
    <property type="entry name" value="ZINC_FINGER_C2H2_2"/>
    <property type="match status" value="1"/>
</dbReference>
<dbReference type="SUPFAM" id="SSF50978">
    <property type="entry name" value="WD40 repeat-like"/>
    <property type="match status" value="1"/>
</dbReference>
<protein>
    <recommendedName>
        <fullName evidence="3">C2H2-type domain-containing protein</fullName>
    </recommendedName>
</protein>
<dbReference type="GO" id="GO:0008286">
    <property type="term" value="P:insulin receptor signaling pathway"/>
    <property type="evidence" value="ECO:0007669"/>
    <property type="project" value="TreeGrafter"/>
</dbReference>
<dbReference type="InterPro" id="IPR013087">
    <property type="entry name" value="Znf_C2H2_type"/>
</dbReference>
<dbReference type="GO" id="GO:0016020">
    <property type="term" value="C:membrane"/>
    <property type="evidence" value="ECO:0007669"/>
    <property type="project" value="TreeGrafter"/>
</dbReference>